<accession>A0A518BXN3</accession>
<evidence type="ECO:0000256" key="1">
    <source>
        <dbReference type="SAM" id="MobiDB-lite"/>
    </source>
</evidence>
<organism evidence="3 4">
    <name type="scientific">Mucisphaera calidilacus</name>
    <dbReference type="NCBI Taxonomy" id="2527982"/>
    <lineage>
        <taxon>Bacteria</taxon>
        <taxon>Pseudomonadati</taxon>
        <taxon>Planctomycetota</taxon>
        <taxon>Phycisphaerae</taxon>
        <taxon>Phycisphaerales</taxon>
        <taxon>Phycisphaeraceae</taxon>
        <taxon>Mucisphaera</taxon>
    </lineage>
</organism>
<evidence type="ECO:0000313" key="3">
    <source>
        <dbReference type="EMBL" id="QDU71718.1"/>
    </source>
</evidence>
<dbReference type="NCBIfam" id="TIGR02532">
    <property type="entry name" value="IV_pilin_GFxxxE"/>
    <property type="match status" value="1"/>
</dbReference>
<dbReference type="KEGG" id="mcad:Pan265_15710"/>
<dbReference type="PANTHER" id="PTHR30093">
    <property type="entry name" value="GENERAL SECRETION PATHWAY PROTEIN G"/>
    <property type="match status" value="1"/>
</dbReference>
<dbReference type="RefSeq" id="WP_236254268.1">
    <property type="nucleotide sequence ID" value="NZ_CP036280.1"/>
</dbReference>
<sequence length="245" mass="27460">MRPRAWHSGFTLIELLVVISIIAILIGILMPSLSSARNAAKTVSCLNNEKQHIIATSVHTTDHDGFFPWTNWDNGRQNASANIPAGWLYDVDRRVNPGGEYVPEDLETGTMFRYIRTSDMWRCPLDEPEEDAPGSRKITSYVMNGAINSYTQRQDIPPVRVSHLRGNALIFWELDEEAPAGAWNDGSNSPDEGISRRHQGSGTATFVDGSVRTIPWDQWIEDLTVAPGPLWCDPRLEDGGYSRFF</sequence>
<gene>
    <name evidence="3" type="ORF">Pan265_15710</name>
</gene>
<dbReference type="AlphaFoldDB" id="A0A518BXN3"/>
<keyword evidence="4" id="KW-1185">Reference proteome</keyword>
<dbReference type="Gene3D" id="3.30.700.10">
    <property type="entry name" value="Glycoprotein, Type 4 Pilin"/>
    <property type="match status" value="1"/>
</dbReference>
<proteinExistence type="predicted"/>
<dbReference type="Pfam" id="PF07963">
    <property type="entry name" value="N_methyl"/>
    <property type="match status" value="1"/>
</dbReference>
<evidence type="ECO:0000313" key="4">
    <source>
        <dbReference type="Proteomes" id="UP000320386"/>
    </source>
</evidence>
<dbReference type="SUPFAM" id="SSF54523">
    <property type="entry name" value="Pili subunits"/>
    <property type="match status" value="1"/>
</dbReference>
<feature type="transmembrane region" description="Helical" evidence="2">
    <location>
        <begin position="12"/>
        <end position="33"/>
    </location>
</feature>
<keyword evidence="2" id="KW-1133">Transmembrane helix</keyword>
<dbReference type="PROSITE" id="PS00409">
    <property type="entry name" value="PROKAR_NTER_METHYL"/>
    <property type="match status" value="1"/>
</dbReference>
<keyword evidence="2" id="KW-0812">Transmembrane</keyword>
<feature type="region of interest" description="Disordered" evidence="1">
    <location>
        <begin position="182"/>
        <end position="202"/>
    </location>
</feature>
<dbReference type="Proteomes" id="UP000320386">
    <property type="component" value="Chromosome"/>
</dbReference>
<reference evidence="3 4" key="1">
    <citation type="submission" date="2019-02" db="EMBL/GenBank/DDBJ databases">
        <title>Deep-cultivation of Planctomycetes and their phenomic and genomic characterization uncovers novel biology.</title>
        <authorList>
            <person name="Wiegand S."/>
            <person name="Jogler M."/>
            <person name="Boedeker C."/>
            <person name="Pinto D."/>
            <person name="Vollmers J."/>
            <person name="Rivas-Marin E."/>
            <person name="Kohn T."/>
            <person name="Peeters S.H."/>
            <person name="Heuer A."/>
            <person name="Rast P."/>
            <person name="Oberbeckmann S."/>
            <person name="Bunk B."/>
            <person name="Jeske O."/>
            <person name="Meyerdierks A."/>
            <person name="Storesund J.E."/>
            <person name="Kallscheuer N."/>
            <person name="Luecker S."/>
            <person name="Lage O.M."/>
            <person name="Pohl T."/>
            <person name="Merkel B.J."/>
            <person name="Hornburger P."/>
            <person name="Mueller R.-W."/>
            <person name="Bruemmer F."/>
            <person name="Labrenz M."/>
            <person name="Spormann A.M."/>
            <person name="Op den Camp H."/>
            <person name="Overmann J."/>
            <person name="Amann R."/>
            <person name="Jetten M.S.M."/>
            <person name="Mascher T."/>
            <person name="Medema M.H."/>
            <person name="Devos D.P."/>
            <person name="Kaster A.-K."/>
            <person name="Ovreas L."/>
            <person name="Rohde M."/>
            <person name="Galperin M.Y."/>
            <person name="Jogler C."/>
        </authorList>
    </citation>
    <scope>NUCLEOTIDE SEQUENCE [LARGE SCALE GENOMIC DNA]</scope>
    <source>
        <strain evidence="3 4">Pan265</strain>
    </source>
</reference>
<evidence type="ECO:0008006" key="5">
    <source>
        <dbReference type="Google" id="ProtNLM"/>
    </source>
</evidence>
<name>A0A518BXN3_9BACT</name>
<dbReference type="InterPro" id="IPR045584">
    <property type="entry name" value="Pilin-like"/>
</dbReference>
<protein>
    <recommendedName>
        <fullName evidence="5">Type II secretion system protein</fullName>
    </recommendedName>
</protein>
<keyword evidence="2" id="KW-0472">Membrane</keyword>
<dbReference type="EMBL" id="CP036280">
    <property type="protein sequence ID" value="QDU71718.1"/>
    <property type="molecule type" value="Genomic_DNA"/>
</dbReference>
<evidence type="ECO:0000256" key="2">
    <source>
        <dbReference type="SAM" id="Phobius"/>
    </source>
</evidence>
<dbReference type="PANTHER" id="PTHR30093:SF2">
    <property type="entry name" value="TYPE II SECRETION SYSTEM PROTEIN H"/>
    <property type="match status" value="1"/>
</dbReference>
<dbReference type="InterPro" id="IPR012902">
    <property type="entry name" value="N_methyl_site"/>
</dbReference>